<organism evidence="1 2">
    <name type="scientific">Brevibacillus choshinensis</name>
    <dbReference type="NCBI Taxonomy" id="54911"/>
    <lineage>
        <taxon>Bacteria</taxon>
        <taxon>Bacillati</taxon>
        <taxon>Bacillota</taxon>
        <taxon>Bacilli</taxon>
        <taxon>Bacillales</taxon>
        <taxon>Paenibacillaceae</taxon>
        <taxon>Brevibacillus</taxon>
    </lineage>
</organism>
<dbReference type="EMBL" id="CP069127">
    <property type="protein sequence ID" value="QRG66955.1"/>
    <property type="molecule type" value="Genomic_DNA"/>
</dbReference>
<dbReference type="RefSeq" id="WP_203354019.1">
    <property type="nucleotide sequence ID" value="NZ_CP069127.1"/>
</dbReference>
<protein>
    <submittedName>
        <fullName evidence="1">Uncharacterized protein</fullName>
    </submittedName>
</protein>
<evidence type="ECO:0000313" key="1">
    <source>
        <dbReference type="EMBL" id="QRG66955.1"/>
    </source>
</evidence>
<sequence>MRNLATPAEMVEDILQSPELQVRICADAFIGLLMMADVQEKEKAACSSQAV</sequence>
<reference evidence="1 2" key="1">
    <citation type="submission" date="2021-01" db="EMBL/GenBank/DDBJ databases">
        <title>Identification of strong promoters based on the transcriptome of Brevibacillus choshinensis.</title>
        <authorList>
            <person name="Yao D."/>
            <person name="Zhang K."/>
            <person name="Wu J."/>
        </authorList>
    </citation>
    <scope>NUCLEOTIDE SEQUENCE [LARGE SCALE GENOMIC DNA]</scope>
    <source>
        <strain evidence="1 2">HPD31-SP3</strain>
    </source>
</reference>
<dbReference type="Proteomes" id="UP000596248">
    <property type="component" value="Chromosome"/>
</dbReference>
<evidence type="ECO:0000313" key="2">
    <source>
        <dbReference type="Proteomes" id="UP000596248"/>
    </source>
</evidence>
<keyword evidence="2" id="KW-1185">Reference proteome</keyword>
<proteinExistence type="predicted"/>
<gene>
    <name evidence="1" type="ORF">JNE38_26355</name>
</gene>
<name>A0ABX7FPP1_BRECH</name>
<accession>A0ABX7FPP1</accession>